<sequence length="431" mass="47235">MEYLIIILCFLILLLLGLPVAFTLITVGAAILFIHMGGEVTSIQIPQVIYNALNSSLLVAIPSFILAGQIIIKSGIGSLAFKAADKWFGHLPGGLAIATIICCAFFSSLSGSSLATLLTFGYLASEEMIRMGYPKKFAYGLLAGTGTLGILIPPSTPMILYSAMTSQSASDLFIGATFPSLIIVVLFLTYVMFYARKLPRKEKAPMKERIQSLKEIVWIFLIPLVIVGGIYSGIFTVTESAGISCVVSIFLAVFVYRTVKWKELIDVLKAAATNTGMICLILGGAMLFGFSITLIELPQMIQTFFEDINLNKWAFLAVLSLLLIVLGMFMEVVSILMIVTPIMYPIMLSYGFDLVWFGIYLVILLEVAVITPPVGMNLFIMMQVSEKHKNKFDIIQMSKAALPYVVLMAVLVIILILFPGLVTWLPNIIET</sequence>
<evidence type="ECO:0000259" key="8">
    <source>
        <dbReference type="Pfam" id="PF06808"/>
    </source>
</evidence>
<gene>
    <name evidence="9" type="primary">siaT_6</name>
    <name evidence="9" type="ORF">B857_03215</name>
</gene>
<evidence type="ECO:0000256" key="4">
    <source>
        <dbReference type="ARBA" id="ARBA00022692"/>
    </source>
</evidence>
<evidence type="ECO:0000256" key="3">
    <source>
        <dbReference type="ARBA" id="ARBA00022519"/>
    </source>
</evidence>
<comment type="subcellular location">
    <subcellularLocation>
        <location evidence="1">Cell inner membrane</location>
        <topology evidence="1">Multi-pass membrane protein</topology>
    </subcellularLocation>
</comment>
<evidence type="ECO:0000256" key="7">
    <source>
        <dbReference type="SAM" id="Phobius"/>
    </source>
</evidence>
<dbReference type="PANTHER" id="PTHR33362:SF5">
    <property type="entry name" value="C4-DICARBOXYLATE TRAP TRANSPORTER LARGE PERMEASE PROTEIN DCTM"/>
    <property type="match status" value="1"/>
</dbReference>
<reference evidence="9 10" key="1">
    <citation type="journal article" date="2012" name="J. Bacteriol.">
        <title>Draft Genome Sequence of Bacillus isronensis Strain B3W22, Isolated from the Upper Atmosphere.</title>
        <authorList>
            <person name="Shivaji S."/>
            <person name="Ara S."/>
            <person name="Singh S.K."/>
            <person name="Bandi S."/>
            <person name="Singh A."/>
            <person name="Pinnaka A.K."/>
        </authorList>
    </citation>
    <scope>NUCLEOTIDE SEQUENCE [LARGE SCALE GENOMIC DNA]</scope>
    <source>
        <strain evidence="9 10">B3W22</strain>
    </source>
</reference>
<feature type="transmembrane region" description="Helical" evidence="7">
    <location>
        <begin position="172"/>
        <end position="195"/>
    </location>
</feature>
<dbReference type="PIRSF" id="PIRSF006066">
    <property type="entry name" value="HI0050"/>
    <property type="match status" value="1"/>
</dbReference>
<feature type="transmembrane region" description="Helical" evidence="7">
    <location>
        <begin position="313"/>
        <end position="330"/>
    </location>
</feature>
<dbReference type="GO" id="GO:0005886">
    <property type="term" value="C:plasma membrane"/>
    <property type="evidence" value="ECO:0007669"/>
    <property type="project" value="UniProtKB-SubCell"/>
</dbReference>
<dbReference type="Proteomes" id="UP000004738">
    <property type="component" value="Unassembled WGS sequence"/>
</dbReference>
<feature type="transmembrane region" description="Helical" evidence="7">
    <location>
        <begin position="137"/>
        <end position="160"/>
    </location>
</feature>
<evidence type="ECO:0000256" key="6">
    <source>
        <dbReference type="ARBA" id="ARBA00023136"/>
    </source>
</evidence>
<dbReference type="Pfam" id="PF06808">
    <property type="entry name" value="DctM"/>
    <property type="match status" value="1"/>
</dbReference>
<evidence type="ECO:0000256" key="2">
    <source>
        <dbReference type="ARBA" id="ARBA00022475"/>
    </source>
</evidence>
<feature type="transmembrane region" description="Helical" evidence="7">
    <location>
        <begin position="92"/>
        <end position="125"/>
    </location>
</feature>
<keyword evidence="10" id="KW-1185">Reference proteome</keyword>
<dbReference type="RefSeq" id="WP_008407971.1">
    <property type="nucleotide sequence ID" value="NZ_AMCK01000021.1"/>
</dbReference>
<dbReference type="EMBL" id="AMCK01000021">
    <property type="protein sequence ID" value="EKB43983.1"/>
    <property type="molecule type" value="Genomic_DNA"/>
</dbReference>
<dbReference type="PATRIC" id="fig|1224748.3.peg.3181"/>
<feature type="transmembrane region" description="Helical" evidence="7">
    <location>
        <begin position="6"/>
        <end position="36"/>
    </location>
</feature>
<evidence type="ECO:0000313" key="9">
    <source>
        <dbReference type="EMBL" id="EKB43983.1"/>
    </source>
</evidence>
<dbReference type="AlphaFoldDB" id="K1KZP1"/>
<feature type="transmembrane region" description="Helical" evidence="7">
    <location>
        <begin position="216"/>
        <end position="235"/>
    </location>
</feature>
<feature type="transmembrane region" description="Helical" evidence="7">
    <location>
        <begin position="401"/>
        <end position="425"/>
    </location>
</feature>
<dbReference type="GO" id="GO:0022857">
    <property type="term" value="F:transmembrane transporter activity"/>
    <property type="evidence" value="ECO:0007669"/>
    <property type="project" value="TreeGrafter"/>
</dbReference>
<keyword evidence="4 7" id="KW-0812">Transmembrane</keyword>
<proteinExistence type="predicted"/>
<evidence type="ECO:0000256" key="1">
    <source>
        <dbReference type="ARBA" id="ARBA00004429"/>
    </source>
</evidence>
<keyword evidence="2" id="KW-1003">Cell membrane</keyword>
<evidence type="ECO:0000256" key="5">
    <source>
        <dbReference type="ARBA" id="ARBA00022989"/>
    </source>
</evidence>
<keyword evidence="3" id="KW-0997">Cell inner membrane</keyword>
<keyword evidence="5 7" id="KW-1133">Transmembrane helix</keyword>
<feature type="transmembrane region" description="Helical" evidence="7">
    <location>
        <begin position="271"/>
        <end position="293"/>
    </location>
</feature>
<name>K1KZP1_9BACL</name>
<feature type="domain" description="TRAP C4-dicarboxylate transport system permease DctM subunit" evidence="8">
    <location>
        <begin position="8"/>
        <end position="421"/>
    </location>
</feature>
<dbReference type="NCBIfam" id="TIGR00786">
    <property type="entry name" value="dctM"/>
    <property type="match status" value="1"/>
</dbReference>
<evidence type="ECO:0000313" key="10">
    <source>
        <dbReference type="Proteomes" id="UP000004738"/>
    </source>
</evidence>
<dbReference type="InterPro" id="IPR004681">
    <property type="entry name" value="TRAP_DctM"/>
</dbReference>
<protein>
    <submittedName>
        <fullName evidence="9">Neu5Ac permease</fullName>
    </submittedName>
</protein>
<dbReference type="PANTHER" id="PTHR33362">
    <property type="entry name" value="SIALIC ACID TRAP TRANSPORTER PERMEASE PROTEIN SIAT-RELATED"/>
    <property type="match status" value="1"/>
</dbReference>
<organism evidence="9 10">
    <name type="scientific">Solibacillus isronensis B3W22</name>
    <dbReference type="NCBI Taxonomy" id="1224748"/>
    <lineage>
        <taxon>Bacteria</taxon>
        <taxon>Bacillati</taxon>
        <taxon>Bacillota</taxon>
        <taxon>Bacilli</taxon>
        <taxon>Bacillales</taxon>
        <taxon>Caryophanaceae</taxon>
        <taxon>Solibacillus</taxon>
    </lineage>
</organism>
<feature type="transmembrane region" description="Helical" evidence="7">
    <location>
        <begin position="358"/>
        <end position="380"/>
    </location>
</feature>
<comment type="caution">
    <text evidence="9">The sequence shown here is derived from an EMBL/GenBank/DDBJ whole genome shotgun (WGS) entry which is preliminary data.</text>
</comment>
<accession>K1KZP1</accession>
<dbReference type="InterPro" id="IPR010656">
    <property type="entry name" value="DctM"/>
</dbReference>
<feature type="transmembrane region" description="Helical" evidence="7">
    <location>
        <begin position="48"/>
        <end position="72"/>
    </location>
</feature>
<keyword evidence="6 7" id="KW-0472">Membrane</keyword>